<evidence type="ECO:0000313" key="8">
    <source>
        <dbReference type="EMBL" id="TFB31953.1"/>
    </source>
</evidence>
<keyword evidence="4 6" id="KW-1133">Transmembrane helix</keyword>
<dbReference type="EMBL" id="RCCK01000010">
    <property type="protein sequence ID" value="RLJ80701.1"/>
    <property type="molecule type" value="Genomic_DNA"/>
</dbReference>
<gene>
    <name evidence="7" type="ORF">BCL90_1495</name>
    <name evidence="8" type="ORF">E3V97_15410</name>
</gene>
<dbReference type="RefSeq" id="WP_121283281.1">
    <property type="nucleotide sequence ID" value="NZ_RCCK01000010.1"/>
</dbReference>
<sequence length="238" mass="25099">MFNNGIFLPIIIIAGIAYSTLAKKLTVPAAVTGGMLACLIYIAAGYTGVAMMSLFFIMGSAATSWQKHKKQPFATNAETKNGRSVLQVLANAGAAGIAAIVILFYPSLTYLMLPAMAAAFASATADTLSSELGMVYGKRFFNIISFRPDRCGMDGVISLEGTLIGIGGSCIIAAIYALGNGWNINFYFIVIAGTVGNLTDSILGAVLERKGRIGNDMVNFLNTLTAMLAVLILKIIFI</sequence>
<evidence type="ECO:0000256" key="4">
    <source>
        <dbReference type="ARBA" id="ARBA00022989"/>
    </source>
</evidence>
<feature type="transmembrane region" description="Helical" evidence="6">
    <location>
        <begin position="157"/>
        <end position="178"/>
    </location>
</feature>
<keyword evidence="5 6" id="KW-0472">Membrane</keyword>
<feature type="transmembrane region" description="Helical" evidence="6">
    <location>
        <begin position="184"/>
        <end position="207"/>
    </location>
</feature>
<dbReference type="Proteomes" id="UP000297429">
    <property type="component" value="Unassembled WGS sequence"/>
</dbReference>
<dbReference type="PANTHER" id="PTHR13353:SF5">
    <property type="entry name" value="TRANSMEMBRANE PROTEIN 19"/>
    <property type="match status" value="1"/>
</dbReference>
<dbReference type="OrthoDB" id="9770047at2"/>
<keyword evidence="3 6" id="KW-0812">Transmembrane</keyword>
<dbReference type="AlphaFoldDB" id="A0A497YCQ5"/>
<keyword evidence="10" id="KW-1185">Reference proteome</keyword>
<proteinExistence type="inferred from homology"/>
<comment type="subcellular location">
    <subcellularLocation>
        <location evidence="1">Membrane</location>
        <topology evidence="1">Multi-pass membrane protein</topology>
    </subcellularLocation>
</comment>
<evidence type="ECO:0000313" key="7">
    <source>
        <dbReference type="EMBL" id="RLJ80701.1"/>
    </source>
</evidence>
<evidence type="ECO:0000256" key="6">
    <source>
        <dbReference type="SAM" id="Phobius"/>
    </source>
</evidence>
<dbReference type="InterPro" id="IPR002794">
    <property type="entry name" value="DUF92_TMEM19"/>
</dbReference>
<comment type="similarity">
    <text evidence="2">Belongs to the TMEM19 family.</text>
</comment>
<evidence type="ECO:0000313" key="9">
    <source>
        <dbReference type="Proteomes" id="UP000273898"/>
    </source>
</evidence>
<evidence type="ECO:0000313" key="10">
    <source>
        <dbReference type="Proteomes" id="UP000297429"/>
    </source>
</evidence>
<organism evidence="7 9">
    <name type="scientific">Pedobacter alluvionis</name>
    <dbReference type="NCBI Taxonomy" id="475253"/>
    <lineage>
        <taxon>Bacteria</taxon>
        <taxon>Pseudomonadati</taxon>
        <taxon>Bacteroidota</taxon>
        <taxon>Sphingobacteriia</taxon>
        <taxon>Sphingobacteriales</taxon>
        <taxon>Sphingobacteriaceae</taxon>
        <taxon>Pedobacter</taxon>
    </lineage>
</organism>
<evidence type="ECO:0000256" key="1">
    <source>
        <dbReference type="ARBA" id="ARBA00004141"/>
    </source>
</evidence>
<name>A0A497YCQ5_9SPHI</name>
<accession>A0A497YCQ5</accession>
<feature type="transmembrane region" description="Helical" evidence="6">
    <location>
        <begin position="111"/>
        <end position="136"/>
    </location>
</feature>
<dbReference type="EMBL" id="SOPX01000002">
    <property type="protein sequence ID" value="TFB31953.1"/>
    <property type="molecule type" value="Genomic_DNA"/>
</dbReference>
<reference evidence="8 10" key="2">
    <citation type="submission" date="2019-03" db="EMBL/GenBank/DDBJ databases">
        <authorList>
            <person name="He R.-H."/>
        </authorList>
    </citation>
    <scope>NUCLEOTIDE SEQUENCE [LARGE SCALE GENOMIC DNA]</scope>
    <source>
        <strain evidence="8 10">DSM 19624</strain>
    </source>
</reference>
<feature type="transmembrane region" description="Helical" evidence="6">
    <location>
        <begin position="219"/>
        <end position="237"/>
    </location>
</feature>
<evidence type="ECO:0000256" key="3">
    <source>
        <dbReference type="ARBA" id="ARBA00022692"/>
    </source>
</evidence>
<dbReference type="PANTHER" id="PTHR13353">
    <property type="entry name" value="TRANSMEMBRANE PROTEIN 19"/>
    <property type="match status" value="1"/>
</dbReference>
<feature type="transmembrane region" description="Helical" evidence="6">
    <location>
        <begin position="32"/>
        <end position="65"/>
    </location>
</feature>
<evidence type="ECO:0000256" key="2">
    <source>
        <dbReference type="ARBA" id="ARBA00009012"/>
    </source>
</evidence>
<dbReference type="Pfam" id="PF01940">
    <property type="entry name" value="DUF92"/>
    <property type="match status" value="1"/>
</dbReference>
<feature type="transmembrane region" description="Helical" evidence="6">
    <location>
        <begin position="85"/>
        <end position="105"/>
    </location>
</feature>
<protein>
    <submittedName>
        <fullName evidence="8">DUF92 domain-containing protein</fullName>
    </submittedName>
    <submittedName>
        <fullName evidence="7">Uncharacterized protein (TIGR00297 family)</fullName>
    </submittedName>
</protein>
<dbReference type="Proteomes" id="UP000273898">
    <property type="component" value="Unassembled WGS sequence"/>
</dbReference>
<comment type="caution">
    <text evidence="7">The sequence shown here is derived from an EMBL/GenBank/DDBJ whole genome shotgun (WGS) entry which is preliminary data.</text>
</comment>
<evidence type="ECO:0000256" key="5">
    <source>
        <dbReference type="ARBA" id="ARBA00023136"/>
    </source>
</evidence>
<dbReference type="GO" id="GO:0016020">
    <property type="term" value="C:membrane"/>
    <property type="evidence" value="ECO:0007669"/>
    <property type="project" value="UniProtKB-SubCell"/>
</dbReference>
<reference evidence="7 9" key="1">
    <citation type="submission" date="2018-10" db="EMBL/GenBank/DDBJ databases">
        <title>Genomic Encyclopedia of Archaeal and Bacterial Type Strains, Phase II (KMG-II): from individual species to whole genera.</title>
        <authorList>
            <person name="Goeker M."/>
        </authorList>
    </citation>
    <scope>NUCLEOTIDE SEQUENCE [LARGE SCALE GENOMIC DNA]</scope>
    <source>
        <strain evidence="7 9">DSM 19624</strain>
    </source>
</reference>